<feature type="transmembrane region" description="Helical" evidence="1">
    <location>
        <begin position="5"/>
        <end position="24"/>
    </location>
</feature>
<dbReference type="RefSeq" id="WP_111597937.1">
    <property type="nucleotide sequence ID" value="NZ_QLLL01000004.1"/>
</dbReference>
<dbReference type="InterPro" id="IPR043727">
    <property type="entry name" value="Lmo0937-like"/>
</dbReference>
<protein>
    <recommendedName>
        <fullName evidence="4">Lmo0937 family membrane protein</fullName>
    </recommendedName>
</protein>
<keyword evidence="1" id="KW-0812">Transmembrane</keyword>
<organism evidence="2 3">
    <name type="scientific">Chitinophaga skermanii</name>
    <dbReference type="NCBI Taxonomy" id="331697"/>
    <lineage>
        <taxon>Bacteria</taxon>
        <taxon>Pseudomonadati</taxon>
        <taxon>Bacteroidota</taxon>
        <taxon>Chitinophagia</taxon>
        <taxon>Chitinophagales</taxon>
        <taxon>Chitinophagaceae</taxon>
        <taxon>Chitinophaga</taxon>
    </lineage>
</organism>
<keyword evidence="1" id="KW-1133">Transmembrane helix</keyword>
<keyword evidence="3" id="KW-1185">Reference proteome</keyword>
<evidence type="ECO:0000256" key="1">
    <source>
        <dbReference type="SAM" id="Phobius"/>
    </source>
</evidence>
<comment type="caution">
    <text evidence="2">The sequence shown here is derived from an EMBL/GenBank/DDBJ whole genome shotgun (WGS) entry which is preliminary data.</text>
</comment>
<reference evidence="2 3" key="1">
    <citation type="submission" date="2018-06" db="EMBL/GenBank/DDBJ databases">
        <title>Genomic Encyclopedia of Archaeal and Bacterial Type Strains, Phase II (KMG-II): from individual species to whole genera.</title>
        <authorList>
            <person name="Goeker M."/>
        </authorList>
    </citation>
    <scope>NUCLEOTIDE SEQUENCE [LARGE SCALE GENOMIC DNA]</scope>
    <source>
        <strain evidence="2 3">DSM 23857</strain>
    </source>
</reference>
<accession>A0A327QLY3</accession>
<dbReference type="NCBIfam" id="NF033488">
    <property type="entry name" value="lmo0937_fam_TM"/>
    <property type="match status" value="1"/>
</dbReference>
<sequence>MSNLLYFIAVVFIVLWIAGYFFHVFGNTGAIVHVLLVIAIISLVIKVVRRISS</sequence>
<keyword evidence="1" id="KW-0472">Membrane</keyword>
<dbReference type="Pfam" id="PF18919">
    <property type="entry name" value="DUF5670"/>
    <property type="match status" value="1"/>
</dbReference>
<dbReference type="EMBL" id="QLLL01000004">
    <property type="protein sequence ID" value="RAJ05340.1"/>
    <property type="molecule type" value="Genomic_DNA"/>
</dbReference>
<evidence type="ECO:0008006" key="4">
    <source>
        <dbReference type="Google" id="ProtNLM"/>
    </source>
</evidence>
<dbReference type="AlphaFoldDB" id="A0A327QLY3"/>
<gene>
    <name evidence="2" type="ORF">LX64_02497</name>
</gene>
<name>A0A327QLY3_9BACT</name>
<dbReference type="Proteomes" id="UP000249547">
    <property type="component" value="Unassembled WGS sequence"/>
</dbReference>
<proteinExistence type="predicted"/>
<evidence type="ECO:0000313" key="2">
    <source>
        <dbReference type="EMBL" id="RAJ05340.1"/>
    </source>
</evidence>
<feature type="transmembrane region" description="Helical" evidence="1">
    <location>
        <begin position="30"/>
        <end position="48"/>
    </location>
</feature>
<evidence type="ECO:0000313" key="3">
    <source>
        <dbReference type="Proteomes" id="UP000249547"/>
    </source>
</evidence>